<dbReference type="Proteomes" id="UP000693738">
    <property type="component" value="Unassembled WGS sequence"/>
</dbReference>
<organism evidence="2 3">
    <name type="scientific">Fusarium equiseti</name>
    <name type="common">Fusarium scirpi</name>
    <dbReference type="NCBI Taxonomy" id="61235"/>
    <lineage>
        <taxon>Eukaryota</taxon>
        <taxon>Fungi</taxon>
        <taxon>Dikarya</taxon>
        <taxon>Ascomycota</taxon>
        <taxon>Pezizomycotina</taxon>
        <taxon>Sordariomycetes</taxon>
        <taxon>Hypocreomycetidae</taxon>
        <taxon>Hypocreales</taxon>
        <taxon>Nectriaceae</taxon>
        <taxon>Fusarium</taxon>
        <taxon>Fusarium incarnatum-equiseti species complex</taxon>
    </lineage>
</organism>
<feature type="domain" description="Heterokaryon incompatibility" evidence="1">
    <location>
        <begin position="26"/>
        <end position="120"/>
    </location>
</feature>
<dbReference type="AlphaFoldDB" id="A0A8J2IU94"/>
<sequence length="183" mass="20191">MPSRVLDIDGDLMRLIEVASGQQGRYTALSHCWGGGIDIRTTQGNYSAQKMGLRYCDLPLSFQDAISVTKGLGLRYLWIDALCIIQDSQADWEIESGNMAAIYQNAYLVIGADMSPNSFGGFLNVQGGGYNGDGWPIATIDNDIIYHDQSITAMTTTKVLTHWHRTRYPKGLGLYKSKSCRLG</sequence>
<proteinExistence type="predicted"/>
<dbReference type="EMBL" id="CAJSTJ010000145">
    <property type="protein sequence ID" value="CAG7562051.1"/>
    <property type="molecule type" value="Genomic_DNA"/>
</dbReference>
<dbReference type="PANTHER" id="PTHR33112">
    <property type="entry name" value="DOMAIN PROTEIN, PUTATIVE-RELATED"/>
    <property type="match status" value="1"/>
</dbReference>
<comment type="caution">
    <text evidence="2">The sequence shown here is derived from an EMBL/GenBank/DDBJ whole genome shotgun (WGS) entry which is preliminary data.</text>
</comment>
<evidence type="ECO:0000313" key="3">
    <source>
        <dbReference type="Proteomes" id="UP000693738"/>
    </source>
</evidence>
<name>A0A8J2IU94_FUSEQ</name>
<gene>
    <name evidence="2" type="ORF">FEQUK3_LOCUS7785</name>
</gene>
<dbReference type="InterPro" id="IPR010730">
    <property type="entry name" value="HET"/>
</dbReference>
<reference evidence="2" key="1">
    <citation type="submission" date="2021-05" db="EMBL/GenBank/DDBJ databases">
        <authorList>
            <person name="Khan N."/>
        </authorList>
    </citation>
    <scope>NUCLEOTIDE SEQUENCE</scope>
</reference>
<evidence type="ECO:0000259" key="1">
    <source>
        <dbReference type="Pfam" id="PF06985"/>
    </source>
</evidence>
<accession>A0A8J2IU94</accession>
<protein>
    <recommendedName>
        <fullName evidence="1">Heterokaryon incompatibility domain-containing protein</fullName>
    </recommendedName>
</protein>
<dbReference type="Pfam" id="PF06985">
    <property type="entry name" value="HET"/>
    <property type="match status" value="1"/>
</dbReference>
<dbReference type="PANTHER" id="PTHR33112:SF16">
    <property type="entry name" value="HETEROKARYON INCOMPATIBILITY DOMAIN-CONTAINING PROTEIN"/>
    <property type="match status" value="1"/>
</dbReference>
<evidence type="ECO:0000313" key="2">
    <source>
        <dbReference type="EMBL" id="CAG7562051.1"/>
    </source>
</evidence>